<dbReference type="GO" id="GO:0015833">
    <property type="term" value="P:peptide transport"/>
    <property type="evidence" value="ECO:0007669"/>
    <property type="project" value="InterPro"/>
</dbReference>
<dbReference type="SUPFAM" id="SSF52540">
    <property type="entry name" value="P-loop containing nucleoside triphosphate hydrolases"/>
    <property type="match status" value="1"/>
</dbReference>
<evidence type="ECO:0000256" key="1">
    <source>
        <dbReference type="ARBA" id="ARBA00005417"/>
    </source>
</evidence>
<dbReference type="PANTHER" id="PTHR43776">
    <property type="entry name" value="TRANSPORT ATP-BINDING PROTEIN"/>
    <property type="match status" value="1"/>
</dbReference>
<comment type="similarity">
    <text evidence="1">Belongs to the ABC transporter superfamily.</text>
</comment>
<sequence length="369" mass="40454">MTAAKIENATADDRRPLLEVVDLRLHYPIKRGVISRTVGHVKAVDGVSFSVYPGETLGIVGESGCGKSSAGRSIIRLETPTSGSVIFDGDDISRAGERSLRRVRSELQMVFQDPYASLNPQLRIGDLLAEPLIAHHKCSRAEAKQRVREILTTVGLNDQYVNRYPHELSGGQRQRVGIARALMLEPKLIVCDEPVSALDVSIQAQVLNLLKDLQEDFGLTYIFISHGLGAIKYISDRIAVMYLGKIMELAPTTEIFNRPSHPYTELLLDAYPEPNPRLRDRERMVIEGDVPSPADPPSGCVFHTRCPYAQEKCRIEVPQLESIDAADSGRGEVACHFPLDKPSRRSFAAPEPVPAGRHSASATASGEGA</sequence>
<dbReference type="GO" id="GO:0055085">
    <property type="term" value="P:transmembrane transport"/>
    <property type="evidence" value="ECO:0007669"/>
    <property type="project" value="UniProtKB-ARBA"/>
</dbReference>
<dbReference type="PANTHER" id="PTHR43776:SF7">
    <property type="entry name" value="D,D-DIPEPTIDE TRANSPORT ATP-BINDING PROTEIN DDPF-RELATED"/>
    <property type="match status" value="1"/>
</dbReference>
<evidence type="ECO:0000313" key="7">
    <source>
        <dbReference type="EMBL" id="GGL75401.1"/>
    </source>
</evidence>
<dbReference type="InterPro" id="IPR027417">
    <property type="entry name" value="P-loop_NTPase"/>
</dbReference>
<dbReference type="GO" id="GO:0005524">
    <property type="term" value="F:ATP binding"/>
    <property type="evidence" value="ECO:0007669"/>
    <property type="project" value="UniProtKB-KW"/>
</dbReference>
<proteinExistence type="inferred from homology"/>
<dbReference type="PROSITE" id="PS50893">
    <property type="entry name" value="ABC_TRANSPORTER_2"/>
    <property type="match status" value="1"/>
</dbReference>
<dbReference type="InterPro" id="IPR050319">
    <property type="entry name" value="ABC_transp_ATP-bind"/>
</dbReference>
<dbReference type="Gene3D" id="3.40.50.300">
    <property type="entry name" value="P-loop containing nucleotide triphosphate hydrolases"/>
    <property type="match status" value="1"/>
</dbReference>
<gene>
    <name evidence="7" type="ORF">GCM10011575_37010</name>
</gene>
<name>A0A917SDW9_9ACTN</name>
<dbReference type="NCBIfam" id="NF008453">
    <property type="entry name" value="PRK11308.1"/>
    <property type="match status" value="1"/>
</dbReference>
<evidence type="ECO:0000256" key="2">
    <source>
        <dbReference type="ARBA" id="ARBA00022448"/>
    </source>
</evidence>
<dbReference type="Pfam" id="PF00005">
    <property type="entry name" value="ABC_tran"/>
    <property type="match status" value="1"/>
</dbReference>
<accession>A0A917SDW9</accession>
<keyword evidence="3" id="KW-0547">Nucleotide-binding</keyword>
<dbReference type="CDD" id="cd03257">
    <property type="entry name" value="ABC_NikE_OppD_transporters"/>
    <property type="match status" value="1"/>
</dbReference>
<comment type="caution">
    <text evidence="7">The sequence shown here is derived from an EMBL/GenBank/DDBJ whole genome shotgun (WGS) entry which is preliminary data.</text>
</comment>
<reference evidence="7" key="1">
    <citation type="journal article" date="2014" name="Int. J. Syst. Evol. Microbiol.">
        <title>Complete genome sequence of Corynebacterium casei LMG S-19264T (=DSM 44701T), isolated from a smear-ripened cheese.</title>
        <authorList>
            <consortium name="US DOE Joint Genome Institute (JGI-PGF)"/>
            <person name="Walter F."/>
            <person name="Albersmeier A."/>
            <person name="Kalinowski J."/>
            <person name="Ruckert C."/>
        </authorList>
    </citation>
    <scope>NUCLEOTIDE SEQUENCE</scope>
    <source>
        <strain evidence="7">CGMCC 4.7306</strain>
    </source>
</reference>
<dbReference type="PROSITE" id="PS00211">
    <property type="entry name" value="ABC_TRANSPORTER_1"/>
    <property type="match status" value="1"/>
</dbReference>
<dbReference type="Pfam" id="PF08352">
    <property type="entry name" value="oligo_HPY"/>
    <property type="match status" value="1"/>
</dbReference>
<feature type="region of interest" description="Disordered" evidence="5">
    <location>
        <begin position="341"/>
        <end position="369"/>
    </location>
</feature>
<evidence type="ECO:0000256" key="4">
    <source>
        <dbReference type="ARBA" id="ARBA00022840"/>
    </source>
</evidence>
<dbReference type="InterPro" id="IPR003439">
    <property type="entry name" value="ABC_transporter-like_ATP-bd"/>
</dbReference>
<dbReference type="InterPro" id="IPR003593">
    <property type="entry name" value="AAA+_ATPase"/>
</dbReference>
<dbReference type="InterPro" id="IPR017871">
    <property type="entry name" value="ABC_transporter-like_CS"/>
</dbReference>
<keyword evidence="2" id="KW-0813">Transport</keyword>
<dbReference type="SMART" id="SM00382">
    <property type="entry name" value="AAA"/>
    <property type="match status" value="1"/>
</dbReference>
<reference evidence="7" key="2">
    <citation type="submission" date="2020-09" db="EMBL/GenBank/DDBJ databases">
        <authorList>
            <person name="Sun Q."/>
            <person name="Zhou Y."/>
        </authorList>
    </citation>
    <scope>NUCLEOTIDE SEQUENCE</scope>
    <source>
        <strain evidence="7">CGMCC 4.7306</strain>
    </source>
</reference>
<dbReference type="NCBIfam" id="TIGR01727">
    <property type="entry name" value="oligo_HPY"/>
    <property type="match status" value="1"/>
</dbReference>
<feature type="compositionally biased region" description="Polar residues" evidence="5">
    <location>
        <begin position="360"/>
        <end position="369"/>
    </location>
</feature>
<dbReference type="EMBL" id="BMMZ01000010">
    <property type="protein sequence ID" value="GGL75401.1"/>
    <property type="molecule type" value="Genomic_DNA"/>
</dbReference>
<evidence type="ECO:0000256" key="5">
    <source>
        <dbReference type="SAM" id="MobiDB-lite"/>
    </source>
</evidence>
<dbReference type="AlphaFoldDB" id="A0A917SDW9"/>
<keyword evidence="4 7" id="KW-0067">ATP-binding</keyword>
<feature type="domain" description="ABC transporter" evidence="6">
    <location>
        <begin position="29"/>
        <end position="268"/>
    </location>
</feature>
<dbReference type="FunFam" id="3.40.50.300:FF:000016">
    <property type="entry name" value="Oligopeptide ABC transporter ATP-binding component"/>
    <property type="match status" value="1"/>
</dbReference>
<organism evidence="7 8">
    <name type="scientific">Microlunatus endophyticus</name>
    <dbReference type="NCBI Taxonomy" id="1716077"/>
    <lineage>
        <taxon>Bacteria</taxon>
        <taxon>Bacillati</taxon>
        <taxon>Actinomycetota</taxon>
        <taxon>Actinomycetes</taxon>
        <taxon>Propionibacteriales</taxon>
        <taxon>Propionibacteriaceae</taxon>
        <taxon>Microlunatus</taxon>
    </lineage>
</organism>
<dbReference type="Proteomes" id="UP000613840">
    <property type="component" value="Unassembled WGS sequence"/>
</dbReference>
<dbReference type="RefSeq" id="WP_188896856.1">
    <property type="nucleotide sequence ID" value="NZ_BMMZ01000010.1"/>
</dbReference>
<protein>
    <submittedName>
        <fullName evidence="7">ABC transporter ATP-binding protein</fullName>
    </submittedName>
</protein>
<evidence type="ECO:0000256" key="3">
    <source>
        <dbReference type="ARBA" id="ARBA00022741"/>
    </source>
</evidence>
<dbReference type="GO" id="GO:0016887">
    <property type="term" value="F:ATP hydrolysis activity"/>
    <property type="evidence" value="ECO:0007669"/>
    <property type="project" value="InterPro"/>
</dbReference>
<dbReference type="InterPro" id="IPR013563">
    <property type="entry name" value="Oligopep_ABC_C"/>
</dbReference>
<keyword evidence="8" id="KW-1185">Reference proteome</keyword>
<evidence type="ECO:0000313" key="8">
    <source>
        <dbReference type="Proteomes" id="UP000613840"/>
    </source>
</evidence>
<evidence type="ECO:0000259" key="6">
    <source>
        <dbReference type="PROSITE" id="PS50893"/>
    </source>
</evidence>